<name>A0A1G4ASW9_9PEZI</name>
<sequence>ACAPPILLVGRAHRQAYLSSDLRPKWREEREEQKEGPSVGENGDREGREGWWVVSGFMGWDWEAAPSGRSTPPLFMPSIPLHFQGTISWTCLRQ</sequence>
<organism evidence="2 3">
    <name type="scientific">Colletotrichum orchidophilum</name>
    <dbReference type="NCBI Taxonomy" id="1209926"/>
    <lineage>
        <taxon>Eukaryota</taxon>
        <taxon>Fungi</taxon>
        <taxon>Dikarya</taxon>
        <taxon>Ascomycota</taxon>
        <taxon>Pezizomycotina</taxon>
        <taxon>Sordariomycetes</taxon>
        <taxon>Hypocreomycetidae</taxon>
        <taxon>Glomerellales</taxon>
        <taxon>Glomerellaceae</taxon>
        <taxon>Colletotrichum</taxon>
    </lineage>
</organism>
<feature type="compositionally biased region" description="Basic and acidic residues" evidence="1">
    <location>
        <begin position="24"/>
        <end position="35"/>
    </location>
</feature>
<dbReference type="RefSeq" id="XP_022469408.1">
    <property type="nucleotide sequence ID" value="XM_022624094.1"/>
</dbReference>
<evidence type="ECO:0000256" key="1">
    <source>
        <dbReference type="SAM" id="MobiDB-lite"/>
    </source>
</evidence>
<comment type="caution">
    <text evidence="2">The sequence shown here is derived from an EMBL/GenBank/DDBJ whole genome shotgun (WGS) entry which is preliminary data.</text>
</comment>
<keyword evidence="3" id="KW-1185">Reference proteome</keyword>
<gene>
    <name evidence="2" type="ORF">CORC01_12474</name>
</gene>
<accession>A0A1G4ASW9</accession>
<feature type="non-terminal residue" evidence="2">
    <location>
        <position position="1"/>
    </location>
</feature>
<evidence type="ECO:0000313" key="3">
    <source>
        <dbReference type="Proteomes" id="UP000176998"/>
    </source>
</evidence>
<protein>
    <submittedName>
        <fullName evidence="2">Uncharacterized protein</fullName>
    </submittedName>
</protein>
<dbReference type="AlphaFoldDB" id="A0A1G4ASW9"/>
<feature type="region of interest" description="Disordered" evidence="1">
    <location>
        <begin position="24"/>
        <end position="47"/>
    </location>
</feature>
<dbReference type="GeneID" id="34565604"/>
<dbReference type="EMBL" id="MJBS01000154">
    <property type="protein sequence ID" value="OHE92238.1"/>
    <property type="molecule type" value="Genomic_DNA"/>
</dbReference>
<dbReference type="Proteomes" id="UP000176998">
    <property type="component" value="Unassembled WGS sequence"/>
</dbReference>
<proteinExistence type="predicted"/>
<reference evidence="2 3" key="1">
    <citation type="submission" date="2016-09" db="EMBL/GenBank/DDBJ databases">
        <authorList>
            <person name="Capua I."/>
            <person name="De Benedictis P."/>
            <person name="Joannis T."/>
            <person name="Lombin L.H."/>
            <person name="Cattoli G."/>
        </authorList>
    </citation>
    <scope>NUCLEOTIDE SEQUENCE [LARGE SCALE GENOMIC DNA]</scope>
    <source>
        <strain evidence="2 3">IMI 309357</strain>
    </source>
</reference>
<evidence type="ECO:0000313" key="2">
    <source>
        <dbReference type="EMBL" id="OHE92238.1"/>
    </source>
</evidence>